<accession>A0A510HES6</accession>
<reference evidence="1" key="1">
    <citation type="journal article" date="2019" name="Microbiol. Resour. Announc.">
        <title>Complete Genome Sequence of Rubrobacter xylanophilus Strain AA3-22, Isolated from Arima Onsen in Japan.</title>
        <authorList>
            <person name="Tomariguchi N."/>
            <person name="Miyazaki K."/>
        </authorList>
    </citation>
    <scope>NUCLEOTIDE SEQUENCE [LARGE SCALE GENOMIC DNA]</scope>
    <source>
        <strain evidence="1">AA3-22</strain>
    </source>
</reference>
<dbReference type="EMBL" id="AP019791">
    <property type="protein sequence ID" value="BBL78452.1"/>
    <property type="molecule type" value="Genomic_DNA"/>
</dbReference>
<proteinExistence type="predicted"/>
<organism evidence="1 2">
    <name type="scientific">Rubrobacter xylanophilus</name>
    <dbReference type="NCBI Taxonomy" id="49319"/>
    <lineage>
        <taxon>Bacteria</taxon>
        <taxon>Bacillati</taxon>
        <taxon>Actinomycetota</taxon>
        <taxon>Rubrobacteria</taxon>
        <taxon>Rubrobacterales</taxon>
        <taxon>Rubrobacteraceae</taxon>
        <taxon>Rubrobacter</taxon>
    </lineage>
</organism>
<protein>
    <submittedName>
        <fullName evidence="1">Uncharacterized protein</fullName>
    </submittedName>
</protein>
<evidence type="ECO:0000313" key="2">
    <source>
        <dbReference type="Proteomes" id="UP000318065"/>
    </source>
</evidence>
<keyword evidence="2" id="KW-1185">Reference proteome</keyword>
<dbReference type="Proteomes" id="UP000318065">
    <property type="component" value="Chromosome"/>
</dbReference>
<dbReference type="AlphaFoldDB" id="A0A510HES6"/>
<evidence type="ECO:0000313" key="1">
    <source>
        <dbReference type="EMBL" id="BBL78452.1"/>
    </source>
</evidence>
<gene>
    <name evidence="1" type="ORF">RxyAA322_03060</name>
</gene>
<sequence length="122" mass="13594">MEERLDQLLAGRAEEIVRAGFAGVRERWWWERSLDGGLRICQELDPEQLARELAARAGRSPGEAGEAVRQELGLDDLAPVVLTFEIPGTATPEEATRLLQERSSGPRGLAEDLYGRLLRRLS</sequence>
<name>A0A510HES6_9ACTN</name>